<evidence type="ECO:0000256" key="1">
    <source>
        <dbReference type="ARBA" id="ARBA00023015"/>
    </source>
</evidence>
<dbReference type="STRING" id="1499966.U14_05667"/>
<proteinExistence type="predicted"/>
<dbReference type="InterPro" id="IPR028082">
    <property type="entry name" value="Peripla_BP_I"/>
</dbReference>
<dbReference type="PROSITE" id="PS50932">
    <property type="entry name" value="HTH_LACI_2"/>
    <property type="match status" value="1"/>
</dbReference>
<keyword evidence="1" id="KW-0805">Transcription regulation</keyword>
<dbReference type="InterPro" id="IPR000843">
    <property type="entry name" value="HTH_LacI"/>
</dbReference>
<reference evidence="5" key="1">
    <citation type="journal article" date="2015" name="PeerJ">
        <title>First genomic representation of candidate bacterial phylum KSB3 points to enhanced environmental sensing as a trigger of wastewater bulking.</title>
        <authorList>
            <person name="Sekiguchi Y."/>
            <person name="Ohashi A."/>
            <person name="Parks D.H."/>
            <person name="Yamauchi T."/>
            <person name="Tyson G.W."/>
            <person name="Hugenholtz P."/>
        </authorList>
    </citation>
    <scope>NUCLEOTIDE SEQUENCE [LARGE SCALE GENOMIC DNA]</scope>
</reference>
<dbReference type="GO" id="GO:0000976">
    <property type="term" value="F:transcription cis-regulatory region binding"/>
    <property type="evidence" value="ECO:0007669"/>
    <property type="project" value="TreeGrafter"/>
</dbReference>
<dbReference type="SUPFAM" id="SSF53822">
    <property type="entry name" value="Periplasmic binding protein-like I"/>
    <property type="match status" value="1"/>
</dbReference>
<organism evidence="5">
    <name type="scientific">Candidatus Moduliflexus flocculans</name>
    <dbReference type="NCBI Taxonomy" id="1499966"/>
    <lineage>
        <taxon>Bacteria</taxon>
        <taxon>Candidatus Moduliflexota</taxon>
        <taxon>Candidatus Moduliflexia</taxon>
        <taxon>Candidatus Moduliflexales</taxon>
        <taxon>Candidatus Moduliflexaceae</taxon>
    </lineage>
</organism>
<evidence type="ECO:0000313" key="5">
    <source>
        <dbReference type="EMBL" id="GAK54382.1"/>
    </source>
</evidence>
<protein>
    <submittedName>
        <fullName evidence="5">Transcriptional regulator, LacI family</fullName>
    </submittedName>
</protein>
<evidence type="ECO:0000256" key="2">
    <source>
        <dbReference type="ARBA" id="ARBA00023125"/>
    </source>
</evidence>
<dbReference type="SMART" id="SM00354">
    <property type="entry name" value="HTH_LACI"/>
    <property type="match status" value="1"/>
</dbReference>
<dbReference type="Pfam" id="PF13377">
    <property type="entry name" value="Peripla_BP_3"/>
    <property type="match status" value="1"/>
</dbReference>
<feature type="domain" description="HTH lacI-type" evidence="4">
    <location>
        <begin position="3"/>
        <end position="57"/>
    </location>
</feature>
<keyword evidence="2" id="KW-0238">DNA-binding</keyword>
<dbReference type="Proteomes" id="UP000030700">
    <property type="component" value="Unassembled WGS sequence"/>
</dbReference>
<dbReference type="AlphaFoldDB" id="A0A081BSK1"/>
<dbReference type="Gene3D" id="1.10.260.40">
    <property type="entry name" value="lambda repressor-like DNA-binding domains"/>
    <property type="match status" value="1"/>
</dbReference>
<dbReference type="GO" id="GO:0003700">
    <property type="term" value="F:DNA-binding transcription factor activity"/>
    <property type="evidence" value="ECO:0007669"/>
    <property type="project" value="TreeGrafter"/>
</dbReference>
<gene>
    <name evidence="5" type="ORF">U14_05667</name>
</gene>
<name>A0A081BSK1_9BACT</name>
<dbReference type="InterPro" id="IPR046335">
    <property type="entry name" value="LacI/GalR-like_sensor"/>
</dbReference>
<dbReference type="PANTHER" id="PTHR30146:SF24">
    <property type="entry name" value="XYLOSE OPERON REGULATORY PROTEIN"/>
    <property type="match status" value="1"/>
</dbReference>
<dbReference type="SUPFAM" id="SSF47413">
    <property type="entry name" value="lambda repressor-like DNA-binding domains"/>
    <property type="match status" value="1"/>
</dbReference>
<dbReference type="EMBL" id="DF820461">
    <property type="protein sequence ID" value="GAK54382.1"/>
    <property type="molecule type" value="Genomic_DNA"/>
</dbReference>
<dbReference type="PANTHER" id="PTHR30146">
    <property type="entry name" value="LACI-RELATED TRANSCRIPTIONAL REPRESSOR"/>
    <property type="match status" value="1"/>
</dbReference>
<dbReference type="Gene3D" id="3.40.50.2300">
    <property type="match status" value="2"/>
</dbReference>
<accession>A0A081BSK1</accession>
<keyword evidence="3" id="KW-0804">Transcription</keyword>
<dbReference type="InterPro" id="IPR010982">
    <property type="entry name" value="Lambda_DNA-bd_dom_sf"/>
</dbReference>
<dbReference type="HOGENOM" id="CLU_037628_6_2_0"/>
<evidence type="ECO:0000256" key="3">
    <source>
        <dbReference type="ARBA" id="ARBA00023163"/>
    </source>
</evidence>
<keyword evidence="6" id="KW-1185">Reference proteome</keyword>
<dbReference type="CDD" id="cd06267">
    <property type="entry name" value="PBP1_LacI_sugar_binding-like"/>
    <property type="match status" value="1"/>
</dbReference>
<dbReference type="CDD" id="cd01392">
    <property type="entry name" value="HTH_LacI"/>
    <property type="match status" value="1"/>
</dbReference>
<sequence>MGATVIDVAKIAGVSRTTVSNVFNGRAKCSEETREAVLSAAKQLGYTPNMAAKSLVTNQSHLIGLLLPSYVDNNTLTGSPFYNIILDGMYSVLREDEYYDLMIFCIPPQRVLQDVSAWMDMRNVDGIIAVGEYERSFLDELDGRGIPVVLVDNYALNGWGHFSYLNSDDTRGGYLATKHLIARGFRSIALCTSTLDSPISHKRYEGYRQALQEAGYQEIVLEKIHTPFEGGLALGEEAIQQQVDAAFCTEDMIAVGVMNALLRKGVRIGQDFGLVGFDNLNISAQVYPGLTTIDQNIFAKGAIAAKTLLDILKNDALQGSRFILPVVLVERESA</sequence>
<dbReference type="Pfam" id="PF00356">
    <property type="entry name" value="LacI"/>
    <property type="match status" value="1"/>
</dbReference>
<evidence type="ECO:0000259" key="4">
    <source>
        <dbReference type="PROSITE" id="PS50932"/>
    </source>
</evidence>
<evidence type="ECO:0000313" key="6">
    <source>
        <dbReference type="Proteomes" id="UP000030700"/>
    </source>
</evidence>